<keyword evidence="3" id="KW-1185">Reference proteome</keyword>
<dbReference type="SUPFAM" id="SSF46785">
    <property type="entry name" value="Winged helix' DNA-binding domain"/>
    <property type="match status" value="1"/>
</dbReference>
<dbReference type="OrthoDB" id="8966183at2"/>
<dbReference type="AlphaFoldDB" id="A0A2M9CJ13"/>
<evidence type="ECO:0000313" key="2">
    <source>
        <dbReference type="EMBL" id="PJJ71891.1"/>
    </source>
</evidence>
<dbReference type="GO" id="GO:0003700">
    <property type="term" value="F:DNA-binding transcription factor activity"/>
    <property type="evidence" value="ECO:0007669"/>
    <property type="project" value="InterPro"/>
</dbReference>
<dbReference type="PANTHER" id="PTHR39515">
    <property type="entry name" value="CONSERVED PROTEIN"/>
    <property type="match status" value="1"/>
</dbReference>
<dbReference type="SMART" id="SM00347">
    <property type="entry name" value="HTH_MARR"/>
    <property type="match status" value="1"/>
</dbReference>
<sequence>MTTSHSDTLEALLVATHRLTRLAAQETGSTTPAAVWRTLSILEAEGGMRVGELAASSRISQPAMTKLLRELISDELVYRIADSDDARAWTIAITPKGSRALDSWRTRLAETLEPHFGDLDAADWATLDRAARLLTQHLGHGEAVA</sequence>
<dbReference type="InterPro" id="IPR052526">
    <property type="entry name" value="HTH-type_Bedaq_tolerance"/>
</dbReference>
<organism evidence="2 3">
    <name type="scientific">Diaminobutyricimonas aerilata</name>
    <dbReference type="NCBI Taxonomy" id="1162967"/>
    <lineage>
        <taxon>Bacteria</taxon>
        <taxon>Bacillati</taxon>
        <taxon>Actinomycetota</taxon>
        <taxon>Actinomycetes</taxon>
        <taxon>Micrococcales</taxon>
        <taxon>Microbacteriaceae</taxon>
        <taxon>Diaminobutyricimonas</taxon>
    </lineage>
</organism>
<dbReference type="RefSeq" id="WP_100364145.1">
    <property type="nucleotide sequence ID" value="NZ_PGFF01000001.1"/>
</dbReference>
<dbReference type="Pfam" id="PF01047">
    <property type="entry name" value="MarR"/>
    <property type="match status" value="1"/>
</dbReference>
<proteinExistence type="predicted"/>
<accession>A0A2M9CJ13</accession>
<evidence type="ECO:0000313" key="3">
    <source>
        <dbReference type="Proteomes" id="UP000228758"/>
    </source>
</evidence>
<dbReference type="InterPro" id="IPR036390">
    <property type="entry name" value="WH_DNA-bd_sf"/>
</dbReference>
<comment type="caution">
    <text evidence="2">The sequence shown here is derived from an EMBL/GenBank/DDBJ whole genome shotgun (WGS) entry which is preliminary data.</text>
</comment>
<evidence type="ECO:0000259" key="1">
    <source>
        <dbReference type="SMART" id="SM00347"/>
    </source>
</evidence>
<dbReference type="PANTHER" id="PTHR39515:SF2">
    <property type="entry name" value="HTH-TYPE TRANSCRIPTIONAL REGULATOR RV0880"/>
    <property type="match status" value="1"/>
</dbReference>
<protein>
    <submittedName>
        <fullName evidence="2">MarR family protein</fullName>
    </submittedName>
</protein>
<dbReference type="InterPro" id="IPR036388">
    <property type="entry name" value="WH-like_DNA-bd_sf"/>
</dbReference>
<gene>
    <name evidence="2" type="ORF">CLV46_1446</name>
</gene>
<feature type="domain" description="HTH marR-type" evidence="1">
    <location>
        <begin position="22"/>
        <end position="124"/>
    </location>
</feature>
<dbReference type="EMBL" id="PGFF01000001">
    <property type="protein sequence ID" value="PJJ71891.1"/>
    <property type="molecule type" value="Genomic_DNA"/>
</dbReference>
<name>A0A2M9CJ13_9MICO</name>
<dbReference type="Proteomes" id="UP000228758">
    <property type="component" value="Unassembled WGS sequence"/>
</dbReference>
<dbReference type="InterPro" id="IPR000835">
    <property type="entry name" value="HTH_MarR-typ"/>
</dbReference>
<reference evidence="2 3" key="1">
    <citation type="submission" date="2017-11" db="EMBL/GenBank/DDBJ databases">
        <title>Genomic Encyclopedia of Archaeal and Bacterial Type Strains, Phase II (KMG-II): From Individual Species to Whole Genera.</title>
        <authorList>
            <person name="Goeker M."/>
        </authorList>
    </citation>
    <scope>NUCLEOTIDE SEQUENCE [LARGE SCALE GENOMIC DNA]</scope>
    <source>
        <strain evidence="2 3">DSM 27393</strain>
    </source>
</reference>
<dbReference type="Gene3D" id="1.10.10.10">
    <property type="entry name" value="Winged helix-like DNA-binding domain superfamily/Winged helix DNA-binding domain"/>
    <property type="match status" value="1"/>
</dbReference>